<dbReference type="VEuPathDB" id="FungiDB:AAP_04427"/>
<evidence type="ECO:0000313" key="4">
    <source>
        <dbReference type="Proteomes" id="UP000242877"/>
    </source>
</evidence>
<name>A0A166NDE6_9EURO</name>
<evidence type="ECO:0000256" key="2">
    <source>
        <dbReference type="SAM" id="MobiDB-lite"/>
    </source>
</evidence>
<comment type="caution">
    <text evidence="3">The sequence shown here is derived from an EMBL/GenBank/DDBJ whole genome shotgun (WGS) entry which is preliminary data.</text>
</comment>
<dbReference type="SUPFAM" id="SSF54928">
    <property type="entry name" value="RNA-binding domain, RBD"/>
    <property type="match status" value="1"/>
</dbReference>
<dbReference type="PANTHER" id="PTHR19965">
    <property type="entry name" value="RNA AND EXPORT FACTOR BINDING PROTEIN"/>
    <property type="match status" value="1"/>
</dbReference>
<feature type="region of interest" description="Disordered" evidence="2">
    <location>
        <begin position="1"/>
        <end position="119"/>
    </location>
</feature>
<evidence type="ECO:0008006" key="5">
    <source>
        <dbReference type="Google" id="ProtNLM"/>
    </source>
</evidence>
<dbReference type="GO" id="GO:0003729">
    <property type="term" value="F:mRNA binding"/>
    <property type="evidence" value="ECO:0007669"/>
    <property type="project" value="TreeGrafter"/>
</dbReference>
<feature type="compositionally biased region" description="Polar residues" evidence="2">
    <location>
        <begin position="50"/>
        <end position="71"/>
    </location>
</feature>
<keyword evidence="4" id="KW-1185">Reference proteome</keyword>
<dbReference type="Proteomes" id="UP000242877">
    <property type="component" value="Unassembled WGS sequence"/>
</dbReference>
<accession>A0A166NDE6</accession>
<proteinExistence type="predicted"/>
<feature type="compositionally biased region" description="Basic and acidic residues" evidence="2">
    <location>
        <begin position="256"/>
        <end position="280"/>
    </location>
</feature>
<feature type="compositionally biased region" description="Polar residues" evidence="2">
    <location>
        <begin position="107"/>
        <end position="119"/>
    </location>
</feature>
<evidence type="ECO:0000313" key="3">
    <source>
        <dbReference type="EMBL" id="KZZ89280.1"/>
    </source>
</evidence>
<dbReference type="OrthoDB" id="5374349at2759"/>
<dbReference type="GO" id="GO:0005634">
    <property type="term" value="C:nucleus"/>
    <property type="evidence" value="ECO:0007669"/>
    <property type="project" value="TreeGrafter"/>
</dbReference>
<evidence type="ECO:0000256" key="1">
    <source>
        <dbReference type="ARBA" id="ARBA00022884"/>
    </source>
</evidence>
<dbReference type="PANTHER" id="PTHR19965:SF97">
    <property type="entry name" value="RRM DOMAIN-CONTAINING PROTEIN"/>
    <property type="match status" value="1"/>
</dbReference>
<sequence>MAPKQDKNAVSFEEIIQKARERRKHQQFTTEFFQRTRQKKNQSGSGVGSGTATPKSRSLENRISSASGNKQNKIHKNRNAHPTVNGNVTSTFVPKGPVPKGPRHGNTRQAVRNQQRAQITPAASTTGAYTTVQPQLQPQTQALQPQANFSIRGTASGPCTVLGSNFAPGTTAADIQSAFEPEGGPMLHCVLVNTYPMVVAEMIFAERAGAEAVVAKFNNQKADGRILHIRISPNSIYGNTVPTAPMAMSSNSSYDSTREWANRERRERERKTMIDGRLHY</sequence>
<keyword evidence="1" id="KW-0694">RNA-binding</keyword>
<dbReference type="EMBL" id="AZGZ01000021">
    <property type="protein sequence ID" value="KZZ89280.1"/>
    <property type="molecule type" value="Genomic_DNA"/>
</dbReference>
<gene>
    <name evidence="3" type="ORF">AAP_04427</name>
</gene>
<dbReference type="AlphaFoldDB" id="A0A166NDE6"/>
<reference evidence="3 4" key="1">
    <citation type="journal article" date="2016" name="Genome Biol. Evol.">
        <title>Divergent and convergent evolution of fungal pathogenicity.</title>
        <authorList>
            <person name="Shang Y."/>
            <person name="Xiao G."/>
            <person name="Zheng P."/>
            <person name="Cen K."/>
            <person name="Zhan S."/>
            <person name="Wang C."/>
        </authorList>
    </citation>
    <scope>NUCLEOTIDE SEQUENCE [LARGE SCALE GENOMIC DNA]</scope>
    <source>
        <strain evidence="3 4">ARSEF 7405</strain>
    </source>
</reference>
<protein>
    <recommendedName>
        <fullName evidence="5">Nucleotide-binding, alpha-beta plait</fullName>
    </recommendedName>
</protein>
<feature type="compositionally biased region" description="Polar residues" evidence="2">
    <location>
        <begin position="80"/>
        <end position="92"/>
    </location>
</feature>
<feature type="region of interest" description="Disordered" evidence="2">
    <location>
        <begin position="247"/>
        <end position="280"/>
    </location>
</feature>
<organism evidence="3 4">
    <name type="scientific">Ascosphaera apis ARSEF 7405</name>
    <dbReference type="NCBI Taxonomy" id="392613"/>
    <lineage>
        <taxon>Eukaryota</taxon>
        <taxon>Fungi</taxon>
        <taxon>Dikarya</taxon>
        <taxon>Ascomycota</taxon>
        <taxon>Pezizomycotina</taxon>
        <taxon>Eurotiomycetes</taxon>
        <taxon>Eurotiomycetidae</taxon>
        <taxon>Onygenales</taxon>
        <taxon>Ascosphaeraceae</taxon>
        <taxon>Ascosphaera</taxon>
    </lineage>
</organism>
<dbReference type="InterPro" id="IPR035979">
    <property type="entry name" value="RBD_domain_sf"/>
</dbReference>
<dbReference type="InterPro" id="IPR051229">
    <property type="entry name" value="ALYREF_mRNA_export"/>
</dbReference>